<reference evidence="2" key="1">
    <citation type="journal article" date="2013" name="Science">
        <title>The Amborella genome and the evolution of flowering plants.</title>
        <authorList>
            <consortium name="Amborella Genome Project"/>
        </authorList>
    </citation>
    <scope>NUCLEOTIDE SEQUENCE [LARGE SCALE GENOMIC DNA]</scope>
</reference>
<keyword evidence="2" id="KW-1185">Reference proteome</keyword>
<accession>W1NSW8</accession>
<dbReference type="Gramene" id="ERM97965">
    <property type="protein sequence ID" value="ERM97965"/>
    <property type="gene ID" value="AMTR_s00117p00093560"/>
</dbReference>
<protein>
    <submittedName>
        <fullName evidence="1">Uncharacterized protein</fullName>
    </submittedName>
</protein>
<organism evidence="1 2">
    <name type="scientific">Amborella trichopoda</name>
    <dbReference type="NCBI Taxonomy" id="13333"/>
    <lineage>
        <taxon>Eukaryota</taxon>
        <taxon>Viridiplantae</taxon>
        <taxon>Streptophyta</taxon>
        <taxon>Embryophyta</taxon>
        <taxon>Tracheophyta</taxon>
        <taxon>Spermatophyta</taxon>
        <taxon>Magnoliopsida</taxon>
        <taxon>Amborellales</taxon>
        <taxon>Amborellaceae</taxon>
        <taxon>Amborella</taxon>
    </lineage>
</organism>
<dbReference type="HOGENOM" id="CLU_1847822_0_0_1"/>
<evidence type="ECO:0000313" key="2">
    <source>
        <dbReference type="Proteomes" id="UP000017836"/>
    </source>
</evidence>
<evidence type="ECO:0000313" key="1">
    <source>
        <dbReference type="EMBL" id="ERM97965.1"/>
    </source>
</evidence>
<proteinExistence type="predicted"/>
<dbReference type="Proteomes" id="UP000017836">
    <property type="component" value="Unassembled WGS sequence"/>
</dbReference>
<name>W1NSW8_AMBTC</name>
<sequence length="139" mass="15878">MHQCHLKLLRLLSPLSPEHQWVLTLGIYQSRPLLHHLCTHSSPTMMSGPENARHVISLSHGNRGHWRLKGNKCVLMITCGVNHVIIILRLNRMNCLHHESRATLFLMICQVKRNRRDEAGKARATLRMGVVSLLKDTVS</sequence>
<dbReference type="EMBL" id="KI395608">
    <property type="protein sequence ID" value="ERM97965.1"/>
    <property type="molecule type" value="Genomic_DNA"/>
</dbReference>
<gene>
    <name evidence="1" type="ORF">AMTR_s00117p00093560</name>
</gene>
<dbReference type="AlphaFoldDB" id="W1NSW8"/>